<dbReference type="InterPro" id="IPR046357">
    <property type="entry name" value="PPIase_dom_sf"/>
</dbReference>
<dbReference type="Proteomes" id="UP000189735">
    <property type="component" value="Unassembled WGS sequence"/>
</dbReference>
<feature type="chain" id="PRO_5038435705" description="Peptidyl-prolyl cis-trans isomerase" evidence="6">
    <location>
        <begin position="22"/>
        <end position="316"/>
    </location>
</feature>
<evidence type="ECO:0000313" key="8">
    <source>
        <dbReference type="EMBL" id="SKA84300.1"/>
    </source>
</evidence>
<dbReference type="SUPFAM" id="SSF54534">
    <property type="entry name" value="FKBP-like"/>
    <property type="match status" value="1"/>
</dbReference>
<evidence type="ECO:0000313" key="9">
    <source>
        <dbReference type="Proteomes" id="UP000189735"/>
    </source>
</evidence>
<dbReference type="GO" id="GO:0003755">
    <property type="term" value="F:peptidyl-prolyl cis-trans isomerase activity"/>
    <property type="evidence" value="ECO:0007669"/>
    <property type="project" value="UniProtKB-UniRule"/>
</dbReference>
<dbReference type="PANTHER" id="PTHR47598">
    <property type="entry name" value="PEPTIDYL-PROLYL CIS-TRANS ISOMERASE FKBP17-2, CHLOROPLASTIC"/>
    <property type="match status" value="1"/>
</dbReference>
<comment type="similarity">
    <text evidence="5">Belongs to the FKBP-type PPIase family.</text>
</comment>
<dbReference type="Gene3D" id="3.10.50.40">
    <property type="match status" value="1"/>
</dbReference>
<organism evidence="8 9">
    <name type="scientific">Agreia bicolorata</name>
    <dbReference type="NCBI Taxonomy" id="110935"/>
    <lineage>
        <taxon>Bacteria</taxon>
        <taxon>Bacillati</taxon>
        <taxon>Actinomycetota</taxon>
        <taxon>Actinomycetes</taxon>
        <taxon>Micrococcales</taxon>
        <taxon>Microbacteriaceae</taxon>
        <taxon>Agreia</taxon>
    </lineage>
</organism>
<evidence type="ECO:0000256" key="4">
    <source>
        <dbReference type="PROSITE-ProRule" id="PRU00277"/>
    </source>
</evidence>
<dbReference type="AlphaFoldDB" id="A0A1T4X3W9"/>
<evidence type="ECO:0000256" key="2">
    <source>
        <dbReference type="ARBA" id="ARBA00023110"/>
    </source>
</evidence>
<gene>
    <name evidence="8" type="ORF">SAMN06295879_0578</name>
</gene>
<evidence type="ECO:0000256" key="1">
    <source>
        <dbReference type="ARBA" id="ARBA00000971"/>
    </source>
</evidence>
<evidence type="ECO:0000256" key="5">
    <source>
        <dbReference type="RuleBase" id="RU003915"/>
    </source>
</evidence>
<evidence type="ECO:0000259" key="7">
    <source>
        <dbReference type="PROSITE" id="PS50059"/>
    </source>
</evidence>
<reference evidence="9" key="1">
    <citation type="submission" date="2017-02" db="EMBL/GenBank/DDBJ databases">
        <authorList>
            <person name="Varghese N."/>
            <person name="Submissions S."/>
        </authorList>
    </citation>
    <scope>NUCLEOTIDE SEQUENCE [LARGE SCALE GENOMIC DNA]</scope>
    <source>
        <strain evidence="9">VKM Ac-2052</strain>
    </source>
</reference>
<dbReference type="InterPro" id="IPR053111">
    <property type="entry name" value="Chloro_FKBP-type_PPIase"/>
</dbReference>
<dbReference type="Pfam" id="PF00254">
    <property type="entry name" value="FKBP_C"/>
    <property type="match status" value="1"/>
</dbReference>
<keyword evidence="2 4" id="KW-0697">Rotamase</keyword>
<keyword evidence="6" id="KW-0732">Signal</keyword>
<proteinExistence type="inferred from homology"/>
<dbReference type="EMBL" id="FUYG01000002">
    <property type="protein sequence ID" value="SKA84300.1"/>
    <property type="molecule type" value="Genomic_DNA"/>
</dbReference>
<name>A0A1T4X3W9_9MICO</name>
<dbReference type="PROSITE" id="PS51257">
    <property type="entry name" value="PROKAR_LIPOPROTEIN"/>
    <property type="match status" value="1"/>
</dbReference>
<dbReference type="EC" id="5.2.1.8" evidence="5"/>
<feature type="signal peptide" evidence="6">
    <location>
        <begin position="1"/>
        <end position="21"/>
    </location>
</feature>
<comment type="catalytic activity">
    <reaction evidence="1 4 5">
        <text>[protein]-peptidylproline (omega=180) = [protein]-peptidylproline (omega=0)</text>
        <dbReference type="Rhea" id="RHEA:16237"/>
        <dbReference type="Rhea" id="RHEA-COMP:10747"/>
        <dbReference type="Rhea" id="RHEA-COMP:10748"/>
        <dbReference type="ChEBI" id="CHEBI:83833"/>
        <dbReference type="ChEBI" id="CHEBI:83834"/>
        <dbReference type="EC" id="5.2.1.8"/>
    </reaction>
</comment>
<accession>A0A1T4X3W9</accession>
<dbReference type="InterPro" id="IPR001179">
    <property type="entry name" value="PPIase_FKBP_dom"/>
</dbReference>
<dbReference type="RefSeq" id="WP_078713326.1">
    <property type="nucleotide sequence ID" value="NZ_FUYG01000002.1"/>
</dbReference>
<feature type="domain" description="PPIase FKBP-type" evidence="7">
    <location>
        <begin position="220"/>
        <end position="313"/>
    </location>
</feature>
<sequence>MRKSIALILSAGLLATLSACASPGSGLADGNCTPLAQPGAASETVTAAGNPGAATLDFATPLKSKSTERSVLTAGSGPAAQVGDVIWGKAVIASGTDSSQSQQAPFMITLDQKVTPAGFIDALDCARAGDRIAAVIPTAQTTVDQSTAPADGTADAYVFDITSVYPGAANGSSEPAEAGFPSVVTAPDGRPGVTIPSGPVPSDLRYTALKKGSGAVVAENDVLVVQELGVVWGDKSVFESTWDKGAAVQILAADGTTTKGGVVPGLLKGLVGQTVGSQVLVVVPPGDGFGDTGTTGVPPGSTLVYVVDILGSNPAS</sequence>
<dbReference type="PANTHER" id="PTHR47598:SF1">
    <property type="entry name" value="PEPTIDYL-PROLYL CIS-TRANS ISOMERASE FKBP17-2, CHLOROPLASTIC"/>
    <property type="match status" value="1"/>
</dbReference>
<protein>
    <recommendedName>
        <fullName evidence="5">Peptidyl-prolyl cis-trans isomerase</fullName>
        <ecNumber evidence="5">5.2.1.8</ecNumber>
    </recommendedName>
</protein>
<evidence type="ECO:0000256" key="3">
    <source>
        <dbReference type="ARBA" id="ARBA00023235"/>
    </source>
</evidence>
<evidence type="ECO:0000256" key="6">
    <source>
        <dbReference type="SAM" id="SignalP"/>
    </source>
</evidence>
<keyword evidence="3 4" id="KW-0413">Isomerase</keyword>
<dbReference type="PROSITE" id="PS50059">
    <property type="entry name" value="FKBP_PPIASE"/>
    <property type="match status" value="1"/>
</dbReference>